<keyword evidence="1" id="KW-0812">Transmembrane</keyword>
<evidence type="ECO:0000256" key="1">
    <source>
        <dbReference type="SAM" id="Phobius"/>
    </source>
</evidence>
<dbReference type="RefSeq" id="WP_159542965.1">
    <property type="nucleotide sequence ID" value="NZ_CP047156.1"/>
</dbReference>
<protein>
    <submittedName>
        <fullName evidence="2">DUF3618 domain-containing protein</fullName>
    </submittedName>
</protein>
<evidence type="ECO:0000313" key="2">
    <source>
        <dbReference type="EMBL" id="QHB99439.1"/>
    </source>
</evidence>
<dbReference type="KEGG" id="eke:EK0264_03515"/>
<proteinExistence type="predicted"/>
<keyword evidence="3" id="KW-1185">Reference proteome</keyword>
<dbReference type="InParanoid" id="A0A7L4YK05"/>
<dbReference type="Proteomes" id="UP000463857">
    <property type="component" value="Chromosome"/>
</dbReference>
<dbReference type="AlphaFoldDB" id="A0A7L4YK05"/>
<dbReference type="Pfam" id="PF12277">
    <property type="entry name" value="DUF3618"/>
    <property type="match status" value="1"/>
</dbReference>
<keyword evidence="1" id="KW-1133">Transmembrane helix</keyword>
<evidence type="ECO:0000313" key="3">
    <source>
        <dbReference type="Proteomes" id="UP000463857"/>
    </source>
</evidence>
<accession>A0A7L4YK05</accession>
<organism evidence="2 3">
    <name type="scientific">Epidermidibacterium keratini</name>
    <dbReference type="NCBI Taxonomy" id="1891644"/>
    <lineage>
        <taxon>Bacteria</taxon>
        <taxon>Bacillati</taxon>
        <taxon>Actinomycetota</taxon>
        <taxon>Actinomycetes</taxon>
        <taxon>Sporichthyales</taxon>
        <taxon>Sporichthyaceae</taxon>
        <taxon>Epidermidibacterium</taxon>
    </lineage>
</organism>
<dbReference type="EMBL" id="CP047156">
    <property type="protein sequence ID" value="QHB99439.1"/>
    <property type="molecule type" value="Genomic_DNA"/>
</dbReference>
<gene>
    <name evidence="2" type="ORF">EK0264_03515</name>
</gene>
<feature type="transmembrane region" description="Helical" evidence="1">
    <location>
        <begin position="55"/>
        <end position="73"/>
    </location>
</feature>
<keyword evidence="1" id="KW-0472">Membrane</keyword>
<reference evidence="2 3" key="1">
    <citation type="journal article" date="2018" name="Int. J. Syst. Evol. Microbiol.">
        <title>Epidermidibacterium keratini gen. nov., sp. nov., a member of the family Sporichthyaceae, isolated from keratin epidermis.</title>
        <authorList>
            <person name="Lee D.G."/>
            <person name="Trujillo M.E."/>
            <person name="Kang S."/>
            <person name="Nam J.J."/>
            <person name="Kim Y.J."/>
        </authorList>
    </citation>
    <scope>NUCLEOTIDE SEQUENCE [LARGE SCALE GENOMIC DNA]</scope>
    <source>
        <strain evidence="2 3">EPI-7</strain>
    </source>
</reference>
<dbReference type="OrthoDB" id="5196933at2"/>
<sequence>MADRTPSQIQADIDRTRDQLAGTLDQIAERVNPKRLVEDGKQTVTEFFASPTGKAVLAGAGGLLALLIGRRIALGRRNKAKREIEFLHRYGLLDSTEYEVVD</sequence>
<dbReference type="InterPro" id="IPR022062">
    <property type="entry name" value="DUF3618"/>
</dbReference>
<name>A0A7L4YK05_9ACTN</name>